<feature type="compositionally biased region" description="Polar residues" evidence="11">
    <location>
        <begin position="39"/>
        <end position="52"/>
    </location>
</feature>
<evidence type="ECO:0000256" key="9">
    <source>
        <dbReference type="PIRNR" id="PIRNR007871"/>
    </source>
</evidence>
<dbReference type="PANTHER" id="PTHR31586">
    <property type="entry name" value="CYTOCHROME C OXIDASE PROTEIN 20"/>
    <property type="match status" value="1"/>
</dbReference>
<comment type="function">
    <text evidence="9">Involved in the assembly of the cytochrome c oxidase complex.</text>
</comment>
<dbReference type="PRINTS" id="PR02049">
    <property type="entry name" value="PROTEINF36A"/>
</dbReference>
<keyword evidence="8 9" id="KW-0472">Membrane</keyword>
<keyword evidence="6" id="KW-1133">Transmembrane helix</keyword>
<evidence type="ECO:0000256" key="8">
    <source>
        <dbReference type="ARBA" id="ARBA00023136"/>
    </source>
</evidence>
<dbReference type="PANTHER" id="PTHR31586:SF1">
    <property type="entry name" value="CYTOCHROME C OXIDASE ASSEMBLY PROTEIN COX20, MITOCHONDRIAL"/>
    <property type="match status" value="1"/>
</dbReference>
<evidence type="ECO:0000256" key="10">
    <source>
        <dbReference type="SAM" id="Coils"/>
    </source>
</evidence>
<evidence type="ECO:0000256" key="3">
    <source>
        <dbReference type="ARBA" id="ARBA00017689"/>
    </source>
</evidence>
<dbReference type="PIRSF" id="PIRSF007871">
    <property type="entry name" value="Cox20"/>
    <property type="match status" value="1"/>
</dbReference>
<keyword evidence="7 9" id="KW-0496">Mitochondrion</keyword>
<keyword evidence="10" id="KW-0175">Coiled coil</keyword>
<dbReference type="EMBL" id="JAQQWI010000015">
    <property type="protein sequence ID" value="KAK8012809.1"/>
    <property type="molecule type" value="Genomic_DNA"/>
</dbReference>
<keyword evidence="13" id="KW-1185">Reference proteome</keyword>
<evidence type="ECO:0000313" key="13">
    <source>
        <dbReference type="Proteomes" id="UP001396898"/>
    </source>
</evidence>
<protein>
    <recommendedName>
        <fullName evidence="3 9">Cytochrome c oxidase assembly protein COX20, mitochondrial</fullName>
    </recommendedName>
</protein>
<evidence type="ECO:0000256" key="5">
    <source>
        <dbReference type="ARBA" id="ARBA00022792"/>
    </source>
</evidence>
<gene>
    <name evidence="12" type="ORF">PG991_010184</name>
</gene>
<evidence type="ECO:0000256" key="6">
    <source>
        <dbReference type="ARBA" id="ARBA00022989"/>
    </source>
</evidence>
<evidence type="ECO:0000256" key="11">
    <source>
        <dbReference type="SAM" id="MobiDB-lite"/>
    </source>
</evidence>
<comment type="caution">
    <text evidence="12">The sequence shown here is derived from an EMBL/GenBank/DDBJ whole genome shotgun (WGS) entry which is preliminary data.</text>
</comment>
<feature type="region of interest" description="Disordered" evidence="11">
    <location>
        <begin position="1"/>
        <end position="77"/>
    </location>
</feature>
<proteinExistence type="inferred from homology"/>
<evidence type="ECO:0000256" key="1">
    <source>
        <dbReference type="ARBA" id="ARBA00004273"/>
    </source>
</evidence>
<comment type="similarity">
    <text evidence="2 9">Belongs to the COX20 family.</text>
</comment>
<accession>A0ABR1RHP5</accession>
<reference evidence="12 13" key="1">
    <citation type="submission" date="2023-01" db="EMBL/GenBank/DDBJ databases">
        <title>Analysis of 21 Apiospora genomes using comparative genomics revels a genus with tremendous synthesis potential of carbohydrate active enzymes and secondary metabolites.</title>
        <authorList>
            <person name="Sorensen T."/>
        </authorList>
    </citation>
    <scope>NUCLEOTIDE SEQUENCE [LARGE SCALE GENOMIC DNA]</scope>
    <source>
        <strain evidence="12 13">CBS 20057</strain>
    </source>
</reference>
<sequence length="197" mass="21496">MAQDNDRSPAARSAPPGVTSPPDQYETFQGSKSEDRDGSISTAASAGNNAAPQTEGGGNKRPTITEGGGNKRPTITEGFKTIKQDDWFKIHQIPCAREGFMTGIATGFVTGFGRLIAGGRIPKALNWGVGGFLISSLVGWEYCQAVRRKEKAAMARVVEVMDRKKAEKMQQAEEAAKRRKAAAEKAKEEAKRWYKFW</sequence>
<name>A0ABR1RHP5_9PEZI</name>
<keyword evidence="5 9" id="KW-0999">Mitochondrion inner membrane</keyword>
<evidence type="ECO:0000313" key="12">
    <source>
        <dbReference type="EMBL" id="KAK8012809.1"/>
    </source>
</evidence>
<feature type="coiled-coil region" evidence="10">
    <location>
        <begin position="158"/>
        <end position="192"/>
    </location>
</feature>
<dbReference type="Proteomes" id="UP001396898">
    <property type="component" value="Unassembled WGS sequence"/>
</dbReference>
<dbReference type="Pfam" id="PF12597">
    <property type="entry name" value="Cox20"/>
    <property type="match status" value="1"/>
</dbReference>
<comment type="subcellular location">
    <subcellularLocation>
        <location evidence="1 9">Mitochondrion inner membrane</location>
    </subcellularLocation>
</comment>
<organism evidence="12 13">
    <name type="scientific">Apiospora marii</name>
    <dbReference type="NCBI Taxonomy" id="335849"/>
    <lineage>
        <taxon>Eukaryota</taxon>
        <taxon>Fungi</taxon>
        <taxon>Dikarya</taxon>
        <taxon>Ascomycota</taxon>
        <taxon>Pezizomycotina</taxon>
        <taxon>Sordariomycetes</taxon>
        <taxon>Xylariomycetidae</taxon>
        <taxon>Amphisphaeriales</taxon>
        <taxon>Apiosporaceae</taxon>
        <taxon>Apiospora</taxon>
    </lineage>
</organism>
<evidence type="ECO:0000256" key="2">
    <source>
        <dbReference type="ARBA" id="ARBA00009575"/>
    </source>
</evidence>
<keyword evidence="4" id="KW-0812">Transmembrane</keyword>
<evidence type="ECO:0000256" key="7">
    <source>
        <dbReference type="ARBA" id="ARBA00023128"/>
    </source>
</evidence>
<evidence type="ECO:0000256" key="4">
    <source>
        <dbReference type="ARBA" id="ARBA00022692"/>
    </source>
</evidence>
<dbReference type="InterPro" id="IPR022533">
    <property type="entry name" value="Cox20"/>
</dbReference>